<evidence type="ECO:0000313" key="2">
    <source>
        <dbReference type="EMBL" id="KFF00589.1"/>
    </source>
</evidence>
<protein>
    <recommendedName>
        <fullName evidence="4">DUF1275 domain-containing protein</fullName>
    </recommendedName>
</protein>
<feature type="transmembrane region" description="Helical" evidence="1">
    <location>
        <begin position="98"/>
        <end position="118"/>
    </location>
</feature>
<dbReference type="InterPro" id="IPR036259">
    <property type="entry name" value="MFS_trans_sf"/>
</dbReference>
<feature type="transmembrane region" description="Helical" evidence="1">
    <location>
        <begin position="210"/>
        <end position="227"/>
    </location>
</feature>
<reference evidence="2 3" key="1">
    <citation type="submission" date="2014-07" db="EMBL/GenBank/DDBJ databases">
        <title>Genome of Chryseobacterium formosense LMG 24722.</title>
        <authorList>
            <person name="Pipes S.E."/>
            <person name="Stropko S.J."/>
            <person name="Newman J.D."/>
        </authorList>
    </citation>
    <scope>NUCLEOTIDE SEQUENCE [LARGE SCALE GENOMIC DNA]</scope>
    <source>
        <strain evidence="2 3">LMG 24722</strain>
    </source>
</reference>
<dbReference type="Pfam" id="PF06912">
    <property type="entry name" value="DUF1275"/>
    <property type="match status" value="1"/>
</dbReference>
<dbReference type="Gene3D" id="1.20.1250.20">
    <property type="entry name" value="MFS general substrate transporter like domains"/>
    <property type="match status" value="1"/>
</dbReference>
<keyword evidence="1" id="KW-1133">Transmembrane helix</keyword>
<comment type="caution">
    <text evidence="2">The sequence shown here is derived from an EMBL/GenBank/DDBJ whole genome shotgun (WGS) entry which is preliminary data.</text>
</comment>
<proteinExistence type="predicted"/>
<dbReference type="AlphaFoldDB" id="A0A085Z825"/>
<evidence type="ECO:0008006" key="4">
    <source>
        <dbReference type="Google" id="ProtNLM"/>
    </source>
</evidence>
<keyword evidence="1" id="KW-0472">Membrane</keyword>
<dbReference type="STRING" id="236814.IX39_08105"/>
<dbReference type="OrthoDB" id="885342at2"/>
<dbReference type="Proteomes" id="UP000028713">
    <property type="component" value="Unassembled WGS sequence"/>
</dbReference>
<accession>A0A085Z825</accession>
<feature type="transmembrane region" description="Helical" evidence="1">
    <location>
        <begin position="183"/>
        <end position="204"/>
    </location>
</feature>
<feature type="transmembrane region" description="Helical" evidence="1">
    <location>
        <begin position="124"/>
        <end position="143"/>
    </location>
</feature>
<dbReference type="EMBL" id="JPRP01000001">
    <property type="protein sequence ID" value="KFF00589.1"/>
    <property type="molecule type" value="Genomic_DNA"/>
</dbReference>
<sequence>MDNSVIKTNPTISSDSIKMQERLAIFLALIAGYIDATGLIQWKTYVSFMSGNTTSLGAALSTGKYGIIITSITVISCFLIGIYAGTCLSLWKRIKNQILTFYLVSGIVIFYSIIDYFYDINNLLSIAVVGFSMGMMNTIVTSVGNQKVNTDFVTGTLNSLARNTAMLNMTKDKDEKEEYKSNAVHLLLLWIGFLSGAFIAPFLLDYFGKWTLMIPALLLMICGILISKINTKN</sequence>
<feature type="transmembrane region" description="Helical" evidence="1">
    <location>
        <begin position="65"/>
        <end position="91"/>
    </location>
</feature>
<evidence type="ECO:0000256" key="1">
    <source>
        <dbReference type="SAM" id="Phobius"/>
    </source>
</evidence>
<keyword evidence="1" id="KW-0812">Transmembrane</keyword>
<dbReference type="InterPro" id="IPR010699">
    <property type="entry name" value="DUF1275"/>
</dbReference>
<name>A0A085Z825_9FLAO</name>
<feature type="transmembrane region" description="Helical" evidence="1">
    <location>
        <begin position="23"/>
        <end position="45"/>
    </location>
</feature>
<dbReference type="eggNOG" id="COG3619">
    <property type="taxonomic scope" value="Bacteria"/>
</dbReference>
<dbReference type="RefSeq" id="WP_034674998.1">
    <property type="nucleotide sequence ID" value="NZ_FPAP01000001.1"/>
</dbReference>
<dbReference type="PANTHER" id="PTHR37314:SF4">
    <property type="entry name" value="UPF0700 TRANSMEMBRANE PROTEIN YOAK"/>
    <property type="match status" value="1"/>
</dbReference>
<organism evidence="2 3">
    <name type="scientific">Chryseobacterium formosense</name>
    <dbReference type="NCBI Taxonomy" id="236814"/>
    <lineage>
        <taxon>Bacteria</taxon>
        <taxon>Pseudomonadati</taxon>
        <taxon>Bacteroidota</taxon>
        <taxon>Flavobacteriia</taxon>
        <taxon>Flavobacteriales</taxon>
        <taxon>Weeksellaceae</taxon>
        <taxon>Chryseobacterium group</taxon>
        <taxon>Chryseobacterium</taxon>
    </lineage>
</organism>
<evidence type="ECO:0000313" key="3">
    <source>
        <dbReference type="Proteomes" id="UP000028713"/>
    </source>
</evidence>
<gene>
    <name evidence="2" type="ORF">IX39_08105</name>
</gene>
<dbReference type="PANTHER" id="PTHR37314">
    <property type="entry name" value="SLR0142 PROTEIN"/>
    <property type="match status" value="1"/>
</dbReference>
<keyword evidence="3" id="KW-1185">Reference proteome</keyword>